<dbReference type="CDD" id="cd06578">
    <property type="entry name" value="HemD"/>
    <property type="match status" value="1"/>
</dbReference>
<gene>
    <name evidence="2" type="ORF">SAMN04488036_104207</name>
</gene>
<keyword evidence="3" id="KW-1185">Reference proteome</keyword>
<name>A0A1I4EEN3_9RHOB</name>
<feature type="domain" description="Tetrapyrrole biosynthesis uroporphyrinogen III synthase" evidence="1">
    <location>
        <begin position="30"/>
        <end position="224"/>
    </location>
</feature>
<dbReference type="EMBL" id="FOSZ01000004">
    <property type="protein sequence ID" value="SFL03669.1"/>
    <property type="molecule type" value="Genomic_DNA"/>
</dbReference>
<dbReference type="STRING" id="1280847.SAMN04488036_104207"/>
<dbReference type="GO" id="GO:0004852">
    <property type="term" value="F:uroporphyrinogen-III synthase activity"/>
    <property type="evidence" value="ECO:0007669"/>
    <property type="project" value="InterPro"/>
</dbReference>
<proteinExistence type="predicted"/>
<dbReference type="Gene3D" id="3.40.50.10090">
    <property type="match status" value="1"/>
</dbReference>
<reference evidence="3" key="1">
    <citation type="submission" date="2016-10" db="EMBL/GenBank/DDBJ databases">
        <authorList>
            <person name="Varghese N."/>
            <person name="Submissions S."/>
        </authorList>
    </citation>
    <scope>NUCLEOTIDE SEQUENCE [LARGE SCALE GENOMIC DNA]</scope>
    <source>
        <strain evidence="3">DSM 28453</strain>
    </source>
</reference>
<evidence type="ECO:0000313" key="2">
    <source>
        <dbReference type="EMBL" id="SFL03669.1"/>
    </source>
</evidence>
<dbReference type="InterPro" id="IPR036108">
    <property type="entry name" value="4pyrrol_syn_uPrphyn_synt_sf"/>
</dbReference>
<dbReference type="Pfam" id="PF02602">
    <property type="entry name" value="HEM4"/>
    <property type="match status" value="1"/>
</dbReference>
<sequence length="244" mass="25751">MSDLSPTILITRPAAAADRFVAAMRDDGIGQDTLMSPLLRVEKTTEPVSYVGFTGVIFTSVNGVEAAPPSDLPAWCVGQATAAVARSKGWLATAAGGNSGTLIARITADAPTGPLLHLRGNISRGDVATRLSEAGIATREAIVYDQELCGLTDEAKDILTRETPVVVPLFSPRTAMQFLNEYNQIQGRAPLFLAVLSSVIDETVRNLPAVERIVAAEPNVSAMIDAVKGLLDAVENIEDRGPLT</sequence>
<organism evidence="2 3">
    <name type="scientific">Shimia haliotis</name>
    <dbReference type="NCBI Taxonomy" id="1280847"/>
    <lineage>
        <taxon>Bacteria</taxon>
        <taxon>Pseudomonadati</taxon>
        <taxon>Pseudomonadota</taxon>
        <taxon>Alphaproteobacteria</taxon>
        <taxon>Rhodobacterales</taxon>
        <taxon>Roseobacteraceae</taxon>
    </lineage>
</organism>
<dbReference type="SUPFAM" id="SSF69618">
    <property type="entry name" value="HemD-like"/>
    <property type="match status" value="1"/>
</dbReference>
<accession>A0A1I4EEN3</accession>
<dbReference type="GO" id="GO:0033014">
    <property type="term" value="P:tetrapyrrole biosynthetic process"/>
    <property type="evidence" value="ECO:0007669"/>
    <property type="project" value="InterPro"/>
</dbReference>
<protein>
    <submittedName>
        <fullName evidence="2">Uroporphyrinogen-III synthase</fullName>
    </submittedName>
</protein>
<evidence type="ECO:0000313" key="3">
    <source>
        <dbReference type="Proteomes" id="UP000198851"/>
    </source>
</evidence>
<dbReference type="InterPro" id="IPR003754">
    <property type="entry name" value="4pyrrol_synth_uPrphyn_synth"/>
</dbReference>
<dbReference type="AlphaFoldDB" id="A0A1I4EEN3"/>
<evidence type="ECO:0000259" key="1">
    <source>
        <dbReference type="Pfam" id="PF02602"/>
    </source>
</evidence>
<dbReference type="Proteomes" id="UP000198851">
    <property type="component" value="Unassembled WGS sequence"/>
</dbReference>